<feature type="domain" description="Plastocyanin-like" evidence="6">
    <location>
        <begin position="69"/>
        <end position="182"/>
    </location>
</feature>
<dbReference type="InterPro" id="IPR045087">
    <property type="entry name" value="Cu-oxidase_fam"/>
</dbReference>
<dbReference type="InterPro" id="IPR008972">
    <property type="entry name" value="Cupredoxin"/>
</dbReference>
<keyword evidence="3" id="KW-0186">Copper</keyword>
<dbReference type="Proteomes" id="UP000019270">
    <property type="component" value="Unassembled WGS sequence"/>
</dbReference>
<reference evidence="7 8" key="2">
    <citation type="journal article" date="2016" name="Sci. Rep.">
        <title>A novel serine protease, Sep1, from Bacillus firmus DS-1 has nematicidal activity and degrades multiple intestinal-associated nematode proteins.</title>
        <authorList>
            <person name="Geng C."/>
            <person name="Nie X."/>
            <person name="Tang Z."/>
            <person name="Zhang Y."/>
            <person name="Lin J."/>
            <person name="Sun M."/>
            <person name="Peng D."/>
        </authorList>
    </citation>
    <scope>NUCLEOTIDE SEQUENCE [LARGE SCALE GENOMIC DNA]</scope>
    <source>
        <strain evidence="7 8">DS1</strain>
    </source>
</reference>
<sequence>MKLKLLAIFLFSILFLAACSNSGMSGMDHGTMDMEEENNTDEKEKAEGPQPANATETLTGNEINIVAKKGKHQLNESVSVDALTFNGSVPGSQIRVKQGEKVKINLKNELDEPVSIHWHGIKVPNEMDGIPGVTQNAVQPGKSFIYEFTPEDPGTYMYHTHQNAVEQMDKGLYGSFIVEPKEKAYDRDYTLMLDEWMSKPEEGE</sequence>
<protein>
    <submittedName>
        <fullName evidence="7">Multicopper oxidase family protein</fullName>
    </submittedName>
</protein>
<dbReference type="Gene3D" id="2.60.40.420">
    <property type="entry name" value="Cupredoxins - blue copper proteins"/>
    <property type="match status" value="1"/>
</dbReference>
<dbReference type="PROSITE" id="PS51257">
    <property type="entry name" value="PROKAR_LIPOPROTEIN"/>
    <property type="match status" value="1"/>
</dbReference>
<evidence type="ECO:0000256" key="2">
    <source>
        <dbReference type="ARBA" id="ARBA00023002"/>
    </source>
</evidence>
<dbReference type="GO" id="GO:0016491">
    <property type="term" value="F:oxidoreductase activity"/>
    <property type="evidence" value="ECO:0007669"/>
    <property type="project" value="UniProtKB-KW"/>
</dbReference>
<evidence type="ECO:0000256" key="3">
    <source>
        <dbReference type="ARBA" id="ARBA00023008"/>
    </source>
</evidence>
<evidence type="ECO:0000259" key="6">
    <source>
        <dbReference type="Pfam" id="PF07732"/>
    </source>
</evidence>
<dbReference type="SUPFAM" id="SSF49503">
    <property type="entry name" value="Cupredoxins"/>
    <property type="match status" value="1"/>
</dbReference>
<dbReference type="OrthoDB" id="9757546at2"/>
<dbReference type="AlphaFoldDB" id="W7KSF2"/>
<dbReference type="eggNOG" id="COG2132">
    <property type="taxonomic scope" value="Bacteria"/>
</dbReference>
<dbReference type="EMBL" id="APVL01000021">
    <property type="protein sequence ID" value="EWG09108.1"/>
    <property type="molecule type" value="Genomic_DNA"/>
</dbReference>
<keyword evidence="5" id="KW-0732">Signal</keyword>
<comment type="caution">
    <text evidence="7">The sequence shown here is derived from an EMBL/GenBank/DDBJ whole genome shotgun (WGS) entry which is preliminary data.</text>
</comment>
<evidence type="ECO:0000256" key="1">
    <source>
        <dbReference type="ARBA" id="ARBA00022723"/>
    </source>
</evidence>
<dbReference type="RefSeq" id="WP_035332353.1">
    <property type="nucleotide sequence ID" value="NZ_APVL01000021.1"/>
</dbReference>
<keyword evidence="1" id="KW-0479">Metal-binding</keyword>
<feature type="region of interest" description="Disordered" evidence="4">
    <location>
        <begin position="27"/>
        <end position="59"/>
    </location>
</feature>
<dbReference type="GO" id="GO:0005507">
    <property type="term" value="F:copper ion binding"/>
    <property type="evidence" value="ECO:0007669"/>
    <property type="project" value="InterPro"/>
</dbReference>
<evidence type="ECO:0000256" key="5">
    <source>
        <dbReference type="SAM" id="SignalP"/>
    </source>
</evidence>
<feature type="chain" id="PRO_5039403860" evidence="5">
    <location>
        <begin position="18"/>
        <end position="204"/>
    </location>
</feature>
<dbReference type="Pfam" id="PF07732">
    <property type="entry name" value="Cu-oxidase_3"/>
    <property type="match status" value="1"/>
</dbReference>
<evidence type="ECO:0000313" key="7">
    <source>
        <dbReference type="EMBL" id="EWG09108.1"/>
    </source>
</evidence>
<feature type="non-terminal residue" evidence="7">
    <location>
        <position position="204"/>
    </location>
</feature>
<dbReference type="CDD" id="cd13860">
    <property type="entry name" value="CuRO_1_2dMco_1"/>
    <property type="match status" value="1"/>
</dbReference>
<accession>W7KSF2</accession>
<name>W7KSF2_CYTFI</name>
<keyword evidence="2" id="KW-0560">Oxidoreductase</keyword>
<proteinExistence type="predicted"/>
<evidence type="ECO:0000256" key="4">
    <source>
        <dbReference type="SAM" id="MobiDB-lite"/>
    </source>
</evidence>
<gene>
    <name evidence="7" type="ORF">PBF_20513</name>
</gene>
<feature type="signal peptide" evidence="5">
    <location>
        <begin position="1"/>
        <end position="17"/>
    </location>
</feature>
<organism evidence="7 8">
    <name type="scientific">Cytobacillus firmus DS1</name>
    <dbReference type="NCBI Taxonomy" id="1307436"/>
    <lineage>
        <taxon>Bacteria</taxon>
        <taxon>Bacillati</taxon>
        <taxon>Bacillota</taxon>
        <taxon>Bacilli</taxon>
        <taxon>Bacillales</taxon>
        <taxon>Bacillaceae</taxon>
        <taxon>Cytobacillus</taxon>
    </lineage>
</organism>
<dbReference type="PANTHER" id="PTHR11709:SF394">
    <property type="entry name" value="FI03373P-RELATED"/>
    <property type="match status" value="1"/>
</dbReference>
<evidence type="ECO:0000313" key="8">
    <source>
        <dbReference type="Proteomes" id="UP000019270"/>
    </source>
</evidence>
<dbReference type="InterPro" id="IPR011707">
    <property type="entry name" value="Cu-oxidase-like_N"/>
</dbReference>
<reference evidence="8" key="1">
    <citation type="submission" date="2013-03" db="EMBL/GenBank/DDBJ databases">
        <title>Draft genome sequence of Bacillus firmus DS1.</title>
        <authorList>
            <person name="Peng D."/>
            <person name="Zhu L."/>
            <person name="Sun M."/>
        </authorList>
    </citation>
    <scope>NUCLEOTIDE SEQUENCE [LARGE SCALE GENOMIC DNA]</scope>
    <source>
        <strain evidence="8">DS1</strain>
    </source>
</reference>
<dbReference type="PANTHER" id="PTHR11709">
    <property type="entry name" value="MULTI-COPPER OXIDASE"/>
    <property type="match status" value="1"/>
</dbReference>